<evidence type="ECO:0000313" key="11">
    <source>
        <dbReference type="Proteomes" id="UP000277582"/>
    </source>
</evidence>
<dbReference type="EMBL" id="RCOS01000113">
    <property type="protein sequence ID" value="RSN73624.1"/>
    <property type="molecule type" value="Genomic_DNA"/>
</dbReference>
<keyword evidence="2 8" id="KW-0812">Transmembrane</keyword>
<evidence type="ECO:0000256" key="6">
    <source>
        <dbReference type="ARBA" id="ARBA00023136"/>
    </source>
</evidence>
<sequence>MSEKLKSFWEDVKRTLRVASRPTYDEIWQMFKITIIGFLIVGFIGFVFQLAGSLITGAALP</sequence>
<keyword evidence="5 8" id="KW-0811">Translocation</keyword>
<dbReference type="Pfam" id="PF00584">
    <property type="entry name" value="SecE"/>
    <property type="match status" value="1"/>
</dbReference>
<evidence type="ECO:0000313" key="9">
    <source>
        <dbReference type="EMBL" id="RSN73624.1"/>
    </source>
</evidence>
<dbReference type="InterPro" id="IPR001901">
    <property type="entry name" value="Translocase_SecE/Sec61-g"/>
</dbReference>
<keyword evidence="11" id="KW-1185">Reference proteome</keyword>
<dbReference type="Proteomes" id="UP000277582">
    <property type="component" value="Unassembled WGS sequence"/>
</dbReference>
<reference evidence="10 12" key="2">
    <citation type="journal article" date="2019" name="Nat. Microbiol.">
        <title>Wide diversity of methane and short-chain alkane metabolisms in uncultured archaea.</title>
        <authorList>
            <person name="Borrel G."/>
            <person name="Adam P.S."/>
            <person name="McKay L.J."/>
            <person name="Chen L.X."/>
            <person name="Sierra-Garcia I.N."/>
            <person name="Sieber C.M."/>
            <person name="Letourneur Q."/>
            <person name="Ghozlane A."/>
            <person name="Andersen G.L."/>
            <person name="Li W.J."/>
            <person name="Hallam S.J."/>
            <person name="Muyzer G."/>
            <person name="de Oliveira V.M."/>
            <person name="Inskeep W.P."/>
            <person name="Banfield J.F."/>
            <person name="Gribaldo S."/>
        </authorList>
    </citation>
    <scope>NUCLEOTIDE SEQUENCE [LARGE SCALE GENOMIC DNA]</scope>
    <source>
        <strain evidence="10">NM4</strain>
    </source>
</reference>
<dbReference type="GO" id="GO:0065002">
    <property type="term" value="P:intracellular protein transmembrane transport"/>
    <property type="evidence" value="ECO:0007669"/>
    <property type="project" value="UniProtKB-UniRule"/>
</dbReference>
<comment type="subunit">
    <text evidence="8">Component of the Sec protein translocase complex. Heterotrimer consisting of SecY (alpha), SecG (beta) and SecE (gamma) subunits. The heterotrimers can form oligomers, although 1 heterotrimer is thought to be able to translocate proteins. Interacts with the ribosome. May interact with SecDF, and other proteins may be involved.</text>
</comment>
<evidence type="ECO:0000256" key="7">
    <source>
        <dbReference type="ARBA" id="ARBA00037847"/>
    </source>
</evidence>
<keyword evidence="4 8" id="KW-1133">Transmembrane helix</keyword>
<keyword evidence="8" id="KW-1003">Cell membrane</keyword>
<evidence type="ECO:0000256" key="1">
    <source>
        <dbReference type="ARBA" id="ARBA00022448"/>
    </source>
</evidence>
<protein>
    <recommendedName>
        <fullName evidence="8">Protein translocase subunit SecE</fullName>
    </recommendedName>
    <alternativeName>
        <fullName evidence="8">Protein transport protein Sec61 gamma subunit homolog</fullName>
    </alternativeName>
</protein>
<dbReference type="RefSeq" id="WP_125671864.1">
    <property type="nucleotide sequence ID" value="NZ_RCOS01000113.1"/>
</dbReference>
<comment type="similarity">
    <text evidence="8">Belongs to the SecE/SEC61-gamma family.</text>
</comment>
<dbReference type="GO" id="GO:0012505">
    <property type="term" value="C:endomembrane system"/>
    <property type="evidence" value="ECO:0007669"/>
    <property type="project" value="UniProtKB-SubCell"/>
</dbReference>
<dbReference type="InterPro" id="IPR023391">
    <property type="entry name" value="Prot_translocase_SecE_dom_sf"/>
</dbReference>
<reference evidence="9 11" key="1">
    <citation type="submission" date="2018-10" db="EMBL/GenBank/DDBJ databases">
        <title>Co-occurring genomic capacity for anaerobic methane metabolism and dissimilatory sulfite reduction discovered in the Korarchaeota.</title>
        <authorList>
            <person name="Mckay L.J."/>
            <person name="Dlakic M."/>
            <person name="Fields M.W."/>
            <person name="Delmont T.O."/>
            <person name="Eren A.M."/>
            <person name="Jay Z.J."/>
            <person name="Klingelsmith K.B."/>
            <person name="Rusch D.B."/>
            <person name="Inskeep W.P."/>
        </authorList>
    </citation>
    <scope>NUCLEOTIDE SEQUENCE [LARGE SCALE GENOMIC DNA]</scope>
    <source>
        <strain evidence="9 11">MDKW</strain>
    </source>
</reference>
<keyword evidence="3 8" id="KW-0653">Protein transport</keyword>
<evidence type="ECO:0000256" key="8">
    <source>
        <dbReference type="HAMAP-Rule" id="MF_00422"/>
    </source>
</evidence>
<evidence type="ECO:0000256" key="2">
    <source>
        <dbReference type="ARBA" id="ARBA00022692"/>
    </source>
</evidence>
<dbReference type="EMBL" id="RXII01000066">
    <property type="protein sequence ID" value="RZN61815.1"/>
    <property type="molecule type" value="Genomic_DNA"/>
</dbReference>
<gene>
    <name evidence="8" type="primary">secE</name>
    <name evidence="9" type="ORF">D6D85_10175</name>
    <name evidence="10" type="ORF">EF810_04270</name>
</gene>
<dbReference type="HAMAP" id="MF_00422">
    <property type="entry name" value="SecE"/>
    <property type="match status" value="1"/>
</dbReference>
<dbReference type="SUPFAM" id="SSF103456">
    <property type="entry name" value="Preprotein translocase SecE subunit"/>
    <property type="match status" value="1"/>
</dbReference>
<organism evidence="9 11">
    <name type="scientific">Candidatus Methanodesulfokora washburnensis</name>
    <dbReference type="NCBI Taxonomy" id="2478471"/>
    <lineage>
        <taxon>Archaea</taxon>
        <taxon>Thermoproteota</taxon>
        <taxon>Candidatus Korarchaeia</taxon>
        <taxon>Candidatus Korarchaeia incertae sedis</taxon>
        <taxon>Candidatus Methanodesulfokora</taxon>
    </lineage>
</organism>
<dbReference type="AlphaFoldDB" id="A0A429GIE8"/>
<dbReference type="GO" id="GO:0009306">
    <property type="term" value="P:protein secretion"/>
    <property type="evidence" value="ECO:0007669"/>
    <property type="project" value="UniProtKB-UniRule"/>
</dbReference>
<evidence type="ECO:0000256" key="4">
    <source>
        <dbReference type="ARBA" id="ARBA00022989"/>
    </source>
</evidence>
<name>A0A429GIE8_9CREN</name>
<comment type="function">
    <text evidence="8">Essential subunit of the Sec protein translocation channel SecYEG. Clamps together the 2 halves of SecY. May contact the channel plug during translocation.</text>
</comment>
<dbReference type="GO" id="GO:0008320">
    <property type="term" value="F:protein transmembrane transporter activity"/>
    <property type="evidence" value="ECO:0007669"/>
    <property type="project" value="UniProtKB-UniRule"/>
</dbReference>
<dbReference type="NCBIfam" id="TIGR00327">
    <property type="entry name" value="secE_euk_arch"/>
    <property type="match status" value="1"/>
</dbReference>
<dbReference type="Gene3D" id="1.20.5.820">
    <property type="entry name" value="Preprotein translocase SecE subunit"/>
    <property type="match status" value="1"/>
</dbReference>
<keyword evidence="1 8" id="KW-0813">Transport</keyword>
<feature type="transmembrane region" description="Helical" evidence="8">
    <location>
        <begin position="35"/>
        <end position="60"/>
    </location>
</feature>
<dbReference type="InterPro" id="IPR008158">
    <property type="entry name" value="Translocase_Sec61-g"/>
</dbReference>
<dbReference type="Proteomes" id="UP000316217">
    <property type="component" value="Unassembled WGS sequence"/>
</dbReference>
<proteinExistence type="inferred from homology"/>
<evidence type="ECO:0000256" key="3">
    <source>
        <dbReference type="ARBA" id="ARBA00022927"/>
    </source>
</evidence>
<accession>A0A429GIE8</accession>
<dbReference type="GO" id="GO:0005886">
    <property type="term" value="C:plasma membrane"/>
    <property type="evidence" value="ECO:0007669"/>
    <property type="project" value="UniProtKB-SubCell"/>
</dbReference>
<keyword evidence="6 8" id="KW-0472">Membrane</keyword>
<evidence type="ECO:0000313" key="12">
    <source>
        <dbReference type="Proteomes" id="UP000316217"/>
    </source>
</evidence>
<evidence type="ECO:0000313" key="10">
    <source>
        <dbReference type="EMBL" id="RZN61815.1"/>
    </source>
</evidence>
<dbReference type="GO" id="GO:0006605">
    <property type="term" value="P:protein targeting"/>
    <property type="evidence" value="ECO:0007669"/>
    <property type="project" value="UniProtKB-UniRule"/>
</dbReference>
<evidence type="ECO:0000256" key="5">
    <source>
        <dbReference type="ARBA" id="ARBA00023010"/>
    </source>
</evidence>
<comment type="subcellular location">
    <subcellularLocation>
        <location evidence="8">Cell membrane</location>
        <topology evidence="8">Single-pass membrane protein</topology>
    </subcellularLocation>
    <subcellularLocation>
        <location evidence="7">Endomembrane system</location>
        <topology evidence="7">Single-pass membrane protein</topology>
    </subcellularLocation>
</comment>
<comment type="caution">
    <text evidence="9">The sequence shown here is derived from an EMBL/GenBank/DDBJ whole genome shotgun (WGS) entry which is preliminary data.</text>
</comment>